<reference evidence="2" key="1">
    <citation type="submission" date="2022-12" db="EMBL/GenBank/DDBJ databases">
        <authorList>
            <person name="Krivoruchko A.V."/>
            <person name="Elkin A."/>
        </authorList>
    </citation>
    <scope>NUCLEOTIDE SEQUENCE</scope>
    <source>
        <strain evidence="2">IEGM 249</strain>
    </source>
</reference>
<evidence type="ECO:0000313" key="3">
    <source>
        <dbReference type="EMBL" id="WLF52100.1"/>
    </source>
</evidence>
<gene>
    <name evidence="2" type="ORF">O4328_44470</name>
    <name evidence="3" type="ORF">Q5707_42490</name>
</gene>
<evidence type="ECO:0000313" key="4">
    <source>
        <dbReference type="Proteomes" id="UP001066327"/>
    </source>
</evidence>
<dbReference type="RefSeq" id="WP_269593136.1">
    <property type="nucleotide sequence ID" value="NZ_CP130956.1"/>
</dbReference>
<dbReference type="InterPro" id="IPR019587">
    <property type="entry name" value="Polyketide_cyclase/dehydratase"/>
</dbReference>
<organism evidence="3 5">
    <name type="scientific">Rhodococcus opacus</name>
    <name type="common">Nocardia opaca</name>
    <dbReference type="NCBI Taxonomy" id="37919"/>
    <lineage>
        <taxon>Bacteria</taxon>
        <taxon>Bacillati</taxon>
        <taxon>Actinomycetota</taxon>
        <taxon>Actinomycetes</taxon>
        <taxon>Mycobacteriales</taxon>
        <taxon>Nocardiaceae</taxon>
        <taxon>Rhodococcus</taxon>
    </lineage>
</organism>
<dbReference type="SUPFAM" id="SSF55961">
    <property type="entry name" value="Bet v1-like"/>
    <property type="match status" value="1"/>
</dbReference>
<feature type="compositionally biased region" description="Polar residues" evidence="1">
    <location>
        <begin position="134"/>
        <end position="143"/>
    </location>
</feature>
<keyword evidence="4" id="KW-1185">Reference proteome</keyword>
<dbReference type="EMBL" id="CP130956">
    <property type="protein sequence ID" value="WLF52100.1"/>
    <property type="molecule type" value="Genomic_DNA"/>
</dbReference>
<dbReference type="Gene3D" id="3.30.530.20">
    <property type="match status" value="1"/>
</dbReference>
<protein>
    <submittedName>
        <fullName evidence="3">SRPBCC family protein</fullName>
    </submittedName>
</protein>
<keyword evidence="3" id="KW-0614">Plasmid</keyword>
<dbReference type="Proteomes" id="UP001066327">
    <property type="component" value="Unassembled WGS sequence"/>
</dbReference>
<dbReference type="EMBL" id="JAPWIS010000058">
    <property type="protein sequence ID" value="MCZ4590588.1"/>
    <property type="molecule type" value="Genomic_DNA"/>
</dbReference>
<dbReference type="AlphaFoldDB" id="A0AAX3YSQ7"/>
<evidence type="ECO:0000313" key="2">
    <source>
        <dbReference type="EMBL" id="MCZ4590588.1"/>
    </source>
</evidence>
<geneLocation type="plasmid" evidence="3 5">
    <name>pRho-VOC14-L</name>
</geneLocation>
<dbReference type="Proteomes" id="UP001231166">
    <property type="component" value="Plasmid pRho-VOC14-L"/>
</dbReference>
<evidence type="ECO:0000313" key="5">
    <source>
        <dbReference type="Proteomes" id="UP001231166"/>
    </source>
</evidence>
<dbReference type="InterPro" id="IPR023393">
    <property type="entry name" value="START-like_dom_sf"/>
</dbReference>
<dbReference type="Pfam" id="PF10604">
    <property type="entry name" value="Polyketide_cyc2"/>
    <property type="match status" value="1"/>
</dbReference>
<name>A0AAX3YSQ7_RHOOP</name>
<feature type="region of interest" description="Disordered" evidence="1">
    <location>
        <begin position="130"/>
        <end position="154"/>
    </location>
</feature>
<accession>A0AAX3YSQ7</accession>
<proteinExistence type="predicted"/>
<reference evidence="3" key="2">
    <citation type="submission" date="2023-07" db="EMBL/GenBank/DDBJ databases">
        <title>Genomic analysis of Rhodococcus opacus VOC-14 with glycol ethers degradation activity.</title>
        <authorList>
            <person name="Narkevich D.A."/>
            <person name="Hlushen A.M."/>
            <person name="Akhremchuk A.E."/>
            <person name="Sikolenko M.A."/>
            <person name="Valentovich L.N."/>
        </authorList>
    </citation>
    <scope>NUCLEOTIDE SEQUENCE</scope>
    <source>
        <strain evidence="3">VOC-14</strain>
        <plasmid evidence="3">pRho-VOC14-L</plasmid>
    </source>
</reference>
<sequence>MARITGEDLIDAAITEVFDTVADERNEPRYNPRIVRAEMLTHEPVGAGSRFVAEPKRMGARGRMALEIVEYQRPHRLHNVICSSYAHAHGTLTFAETDGAAHGCGGTGPCGWSAPCGCSRPCWCSLAPGGNGATGSTSRTTSKVRAAEHGPTSA</sequence>
<evidence type="ECO:0000256" key="1">
    <source>
        <dbReference type="SAM" id="MobiDB-lite"/>
    </source>
</evidence>